<dbReference type="Proteomes" id="UP000824211">
    <property type="component" value="Unassembled WGS sequence"/>
</dbReference>
<dbReference type="AlphaFoldDB" id="A0A9D2MDM7"/>
<comment type="caution">
    <text evidence="14">The sequence shown here is derived from an EMBL/GenBank/DDBJ whole genome shotgun (WGS) entry which is preliminary data.</text>
</comment>
<evidence type="ECO:0000256" key="2">
    <source>
        <dbReference type="ARBA" id="ARBA00022563"/>
    </source>
</evidence>
<dbReference type="InterPro" id="IPR020631">
    <property type="entry name" value="THF_DH/CycHdrlase_NAD-bd_dom"/>
</dbReference>
<evidence type="ECO:0000256" key="6">
    <source>
        <dbReference type="ARBA" id="ARBA00022857"/>
    </source>
</evidence>
<keyword evidence="5 11" id="KW-0378">Hydrolase</keyword>
<dbReference type="GO" id="GO:0006164">
    <property type="term" value="P:purine nucleotide biosynthetic process"/>
    <property type="evidence" value="ECO:0007669"/>
    <property type="project" value="UniProtKB-KW"/>
</dbReference>
<dbReference type="GO" id="GO:0004477">
    <property type="term" value="F:methenyltetrahydrofolate cyclohydrolase activity"/>
    <property type="evidence" value="ECO:0007669"/>
    <property type="project" value="UniProtKB-UniRule"/>
</dbReference>
<keyword evidence="6 11" id="KW-0521">NADP</keyword>
<keyword evidence="10 11" id="KW-0511">Multifunctional enzyme</keyword>
<proteinExistence type="inferred from homology"/>
<dbReference type="EMBL" id="DWXX01000043">
    <property type="protein sequence ID" value="HJB58507.1"/>
    <property type="molecule type" value="Genomic_DNA"/>
</dbReference>
<evidence type="ECO:0000313" key="14">
    <source>
        <dbReference type="EMBL" id="HJB58507.1"/>
    </source>
</evidence>
<evidence type="ECO:0000256" key="8">
    <source>
        <dbReference type="ARBA" id="ARBA00023102"/>
    </source>
</evidence>
<gene>
    <name evidence="11" type="primary">folD</name>
    <name evidence="14" type="ORF">H9771_02410</name>
</gene>
<dbReference type="HAMAP" id="MF_01576">
    <property type="entry name" value="THF_DHG_CYH"/>
    <property type="match status" value="1"/>
</dbReference>
<dbReference type="EC" id="1.5.1.5" evidence="11"/>
<dbReference type="CDD" id="cd01080">
    <property type="entry name" value="NAD_bind_m-THF_DH_Cyclohyd"/>
    <property type="match status" value="1"/>
</dbReference>
<comment type="catalytic activity">
    <reaction evidence="11">
        <text>(6R)-5,10-methenyltetrahydrofolate + H2O = (6R)-10-formyltetrahydrofolate + H(+)</text>
        <dbReference type="Rhea" id="RHEA:23700"/>
        <dbReference type="ChEBI" id="CHEBI:15377"/>
        <dbReference type="ChEBI" id="CHEBI:15378"/>
        <dbReference type="ChEBI" id="CHEBI:57455"/>
        <dbReference type="ChEBI" id="CHEBI:195366"/>
        <dbReference type="EC" id="3.5.4.9"/>
    </reaction>
</comment>
<dbReference type="Gene3D" id="3.40.50.10860">
    <property type="entry name" value="Leucine Dehydrogenase, chain A, domain 1"/>
    <property type="match status" value="1"/>
</dbReference>
<evidence type="ECO:0000313" key="15">
    <source>
        <dbReference type="Proteomes" id="UP000824211"/>
    </source>
</evidence>
<comment type="pathway">
    <text evidence="1 11">One-carbon metabolism; tetrahydrofolate interconversion.</text>
</comment>
<comment type="catalytic activity">
    <reaction evidence="11">
        <text>(6R)-5,10-methylene-5,6,7,8-tetrahydrofolate + NADP(+) = (6R)-5,10-methenyltetrahydrofolate + NADPH</text>
        <dbReference type="Rhea" id="RHEA:22812"/>
        <dbReference type="ChEBI" id="CHEBI:15636"/>
        <dbReference type="ChEBI" id="CHEBI:57455"/>
        <dbReference type="ChEBI" id="CHEBI:57783"/>
        <dbReference type="ChEBI" id="CHEBI:58349"/>
        <dbReference type="EC" id="1.5.1.5"/>
    </reaction>
</comment>
<dbReference type="PANTHER" id="PTHR48099">
    <property type="entry name" value="C-1-TETRAHYDROFOLATE SYNTHASE, CYTOPLASMIC-RELATED"/>
    <property type="match status" value="1"/>
</dbReference>
<dbReference type="GO" id="GO:0004488">
    <property type="term" value="F:methylenetetrahydrofolate dehydrogenase (NADP+) activity"/>
    <property type="evidence" value="ECO:0007669"/>
    <property type="project" value="UniProtKB-UniRule"/>
</dbReference>
<dbReference type="SUPFAM" id="SSF53223">
    <property type="entry name" value="Aminoacid dehydrogenase-like, N-terminal domain"/>
    <property type="match status" value="1"/>
</dbReference>
<evidence type="ECO:0000259" key="13">
    <source>
        <dbReference type="Pfam" id="PF02882"/>
    </source>
</evidence>
<dbReference type="PRINTS" id="PR00085">
    <property type="entry name" value="THFDHDRGNASE"/>
</dbReference>
<keyword evidence="2 11" id="KW-0554">One-carbon metabolism</keyword>
<dbReference type="EC" id="3.5.4.9" evidence="11"/>
<dbReference type="SUPFAM" id="SSF51735">
    <property type="entry name" value="NAD(P)-binding Rossmann-fold domains"/>
    <property type="match status" value="1"/>
</dbReference>
<keyword evidence="7 11" id="KW-0560">Oxidoreductase</keyword>
<dbReference type="GO" id="GO:0035999">
    <property type="term" value="P:tetrahydrofolate interconversion"/>
    <property type="evidence" value="ECO:0007669"/>
    <property type="project" value="UniProtKB-UniRule"/>
</dbReference>
<keyword evidence="3 11" id="KW-0028">Amino-acid biosynthesis</keyword>
<comment type="similarity">
    <text evidence="11">Belongs to the tetrahydrofolate dehydrogenase/cyclohydrolase family.</text>
</comment>
<dbReference type="PANTHER" id="PTHR48099:SF5">
    <property type="entry name" value="C-1-TETRAHYDROFOLATE SYNTHASE, CYTOPLASMIC"/>
    <property type="match status" value="1"/>
</dbReference>
<feature type="binding site" evidence="11">
    <location>
        <begin position="165"/>
        <end position="167"/>
    </location>
    <ligand>
        <name>NADP(+)</name>
        <dbReference type="ChEBI" id="CHEBI:58349"/>
    </ligand>
</feature>
<dbReference type="GO" id="GO:0009086">
    <property type="term" value="P:methionine biosynthetic process"/>
    <property type="evidence" value="ECO:0007669"/>
    <property type="project" value="UniProtKB-KW"/>
</dbReference>
<accession>A0A9D2MDM7</accession>
<dbReference type="InterPro" id="IPR036291">
    <property type="entry name" value="NAD(P)-bd_dom_sf"/>
</dbReference>
<comment type="subunit">
    <text evidence="11">Homodimer.</text>
</comment>
<evidence type="ECO:0000256" key="5">
    <source>
        <dbReference type="ARBA" id="ARBA00022801"/>
    </source>
</evidence>
<evidence type="ECO:0000256" key="10">
    <source>
        <dbReference type="ARBA" id="ARBA00023268"/>
    </source>
</evidence>
<dbReference type="GO" id="GO:0000105">
    <property type="term" value="P:L-histidine biosynthetic process"/>
    <property type="evidence" value="ECO:0007669"/>
    <property type="project" value="UniProtKB-KW"/>
</dbReference>
<protein>
    <recommendedName>
        <fullName evidence="11">Bifunctional protein FolD</fullName>
    </recommendedName>
    <domain>
        <recommendedName>
            <fullName evidence="11">Methylenetetrahydrofolate dehydrogenase</fullName>
            <ecNumber evidence="11">1.5.1.5</ecNumber>
        </recommendedName>
    </domain>
    <domain>
        <recommendedName>
            <fullName evidence="11">Methenyltetrahydrofolate cyclohydrolase</fullName>
            <ecNumber evidence="11">3.5.4.9</ecNumber>
        </recommendedName>
    </domain>
</protein>
<dbReference type="InterPro" id="IPR020630">
    <property type="entry name" value="THF_DH/CycHdrlase_cat_dom"/>
</dbReference>
<evidence type="ECO:0000256" key="4">
    <source>
        <dbReference type="ARBA" id="ARBA00022755"/>
    </source>
</evidence>
<sequence>MALLMKGGPAAAALNEKTAARAAALAAAGVMPTLAVVRVGAREDDLAYERGVLARCAKLGLAVRPFVLDAAAPQEELLAVLDEVNRDRSIHGCLLFRPLPPQMDDRTVRAALAPEKDVDGITDASLAEVFTGSGVGYPPCTAQACVEVLDYYGIPLEGRRVTVVGRSLVVGKPAAMLLDRRNATVTLCNSRTRDLPALCRAADVLVVAMGRRGAIGADCIAPGQAVVDVGIHTGEDGRLCGDVRFAEAEPIAGAITPVPGGVGAMTTSVLAAHLVSAAEKAAR</sequence>
<dbReference type="InterPro" id="IPR000672">
    <property type="entry name" value="THF_DH/CycHdrlase"/>
</dbReference>
<name>A0A9D2MDM7_9FIRM</name>
<keyword evidence="4 11" id="KW-0658">Purine biosynthesis</keyword>
<dbReference type="Pfam" id="PF02882">
    <property type="entry name" value="THF_DHG_CYH_C"/>
    <property type="match status" value="1"/>
</dbReference>
<evidence type="ECO:0000259" key="12">
    <source>
        <dbReference type="Pfam" id="PF00763"/>
    </source>
</evidence>
<comment type="function">
    <text evidence="11">Catalyzes the oxidation of 5,10-methylenetetrahydrofolate to 5,10-methenyltetrahydrofolate and then the hydrolysis of 5,10-methenyltetrahydrofolate to 10-formyltetrahydrofolate.</text>
</comment>
<keyword evidence="9 11" id="KW-0486">Methionine biosynthesis</keyword>
<dbReference type="Pfam" id="PF00763">
    <property type="entry name" value="THF_DHG_CYH"/>
    <property type="match status" value="1"/>
</dbReference>
<evidence type="ECO:0000256" key="7">
    <source>
        <dbReference type="ARBA" id="ARBA00023002"/>
    </source>
</evidence>
<dbReference type="InterPro" id="IPR046346">
    <property type="entry name" value="Aminoacid_DH-like_N_sf"/>
</dbReference>
<dbReference type="GO" id="GO:0005829">
    <property type="term" value="C:cytosol"/>
    <property type="evidence" value="ECO:0007669"/>
    <property type="project" value="TreeGrafter"/>
</dbReference>
<feature type="domain" description="Tetrahydrofolate dehydrogenase/cyclohydrolase catalytic" evidence="12">
    <location>
        <begin position="6"/>
        <end position="119"/>
    </location>
</feature>
<evidence type="ECO:0000256" key="9">
    <source>
        <dbReference type="ARBA" id="ARBA00023167"/>
    </source>
</evidence>
<evidence type="ECO:0000256" key="1">
    <source>
        <dbReference type="ARBA" id="ARBA00004777"/>
    </source>
</evidence>
<organism evidence="14 15">
    <name type="scientific">Candidatus Faecalibacterium faecipullorum</name>
    <dbReference type="NCBI Taxonomy" id="2838578"/>
    <lineage>
        <taxon>Bacteria</taxon>
        <taxon>Bacillati</taxon>
        <taxon>Bacillota</taxon>
        <taxon>Clostridia</taxon>
        <taxon>Eubacteriales</taxon>
        <taxon>Oscillospiraceae</taxon>
        <taxon>Faecalibacterium</taxon>
    </lineage>
</organism>
<feature type="binding site" evidence="11">
    <location>
        <position position="231"/>
    </location>
    <ligand>
        <name>NADP(+)</name>
        <dbReference type="ChEBI" id="CHEBI:58349"/>
    </ligand>
</feature>
<comment type="caution">
    <text evidence="11">Lacks conserved residue(s) required for the propagation of feature annotation.</text>
</comment>
<reference evidence="14" key="2">
    <citation type="submission" date="2021-04" db="EMBL/GenBank/DDBJ databases">
        <authorList>
            <person name="Gilroy R."/>
        </authorList>
    </citation>
    <scope>NUCLEOTIDE SEQUENCE</scope>
    <source>
        <strain evidence="14">ChiHjej9B8-13557</strain>
    </source>
</reference>
<reference evidence="14" key="1">
    <citation type="journal article" date="2021" name="PeerJ">
        <title>Extensive microbial diversity within the chicken gut microbiome revealed by metagenomics and culture.</title>
        <authorList>
            <person name="Gilroy R."/>
            <person name="Ravi A."/>
            <person name="Getino M."/>
            <person name="Pursley I."/>
            <person name="Horton D.L."/>
            <person name="Alikhan N.F."/>
            <person name="Baker D."/>
            <person name="Gharbi K."/>
            <person name="Hall N."/>
            <person name="Watson M."/>
            <person name="Adriaenssens E.M."/>
            <person name="Foster-Nyarko E."/>
            <person name="Jarju S."/>
            <person name="Secka A."/>
            <person name="Antonio M."/>
            <person name="Oren A."/>
            <person name="Chaudhuri R.R."/>
            <person name="La Ragione R."/>
            <person name="Hildebrand F."/>
            <person name="Pallen M.J."/>
        </authorList>
    </citation>
    <scope>NUCLEOTIDE SEQUENCE</scope>
    <source>
        <strain evidence="14">ChiHjej9B8-13557</strain>
    </source>
</reference>
<evidence type="ECO:0000256" key="11">
    <source>
        <dbReference type="HAMAP-Rule" id="MF_01576"/>
    </source>
</evidence>
<evidence type="ECO:0000256" key="3">
    <source>
        <dbReference type="ARBA" id="ARBA00022605"/>
    </source>
</evidence>
<keyword evidence="8 11" id="KW-0368">Histidine biosynthesis</keyword>
<feature type="domain" description="Tetrahydrofolate dehydrogenase/cyclohydrolase NAD(P)-binding" evidence="13">
    <location>
        <begin position="139"/>
        <end position="281"/>
    </location>
</feature>
<dbReference type="Gene3D" id="3.40.50.720">
    <property type="entry name" value="NAD(P)-binding Rossmann-like Domain"/>
    <property type="match status" value="1"/>
</dbReference>